<proteinExistence type="predicted"/>
<dbReference type="Pfam" id="PF14111">
    <property type="entry name" value="DUF4283"/>
    <property type="match status" value="1"/>
</dbReference>
<dbReference type="AlphaFoldDB" id="A0A6J0LVC4"/>
<dbReference type="PANTHER" id="PTHR31286">
    <property type="entry name" value="GLYCINE-RICH CELL WALL STRUCTURAL PROTEIN 1.8-LIKE"/>
    <property type="match status" value="1"/>
</dbReference>
<organism evidence="2 3">
    <name type="scientific">Raphanus sativus</name>
    <name type="common">Radish</name>
    <name type="synonym">Raphanus raphanistrum var. sativus</name>
    <dbReference type="NCBI Taxonomy" id="3726"/>
    <lineage>
        <taxon>Eukaryota</taxon>
        <taxon>Viridiplantae</taxon>
        <taxon>Streptophyta</taxon>
        <taxon>Embryophyta</taxon>
        <taxon>Tracheophyta</taxon>
        <taxon>Spermatophyta</taxon>
        <taxon>Magnoliopsida</taxon>
        <taxon>eudicotyledons</taxon>
        <taxon>Gunneridae</taxon>
        <taxon>Pentapetalae</taxon>
        <taxon>rosids</taxon>
        <taxon>malvids</taxon>
        <taxon>Brassicales</taxon>
        <taxon>Brassicaceae</taxon>
        <taxon>Brassiceae</taxon>
        <taxon>Raphanus</taxon>
    </lineage>
</organism>
<accession>A0A6J0LVC4</accession>
<dbReference type="Proteomes" id="UP000504610">
    <property type="component" value="Chromosome 9"/>
</dbReference>
<dbReference type="KEGG" id="rsz:108834482"/>
<gene>
    <name evidence="3" type="primary">LOC108834482</name>
</gene>
<dbReference type="OrthoDB" id="1101998at2759"/>
<dbReference type="GeneID" id="108834482"/>
<dbReference type="InterPro" id="IPR025558">
    <property type="entry name" value="DUF4283"/>
</dbReference>
<dbReference type="InterPro" id="IPR040256">
    <property type="entry name" value="At4g02000-like"/>
</dbReference>
<sequence length="386" mass="44491">MDANSAEVLQGMSLGEDKSIIIPGDDDFCAMESGGRSILGRLLNPKRRNMGRMLRTMPKLWKVYDPVRGIALTKERFHFIFELETDIQMVLKKRFWTFDDWGMAMEQWVETSPPNYLETAAIRVRLRNLRGNYLTLKTIDAIADGIGHVKVTEFDWEKPLLQDYVRVQVVIDLNQPIGDKKSVTLPRGRVEYVDVEYERIKKKSYHCLRLSHEKQRCPLLQGSQNKGKGIVMPNTAVAPQATETKQHHVNLVDKLMPLLAPSIPPRFEPSSLVVEPEVFEHMRIYMNCADPEERSIKEERMRNTLQELSTDPIGQRSCLKLEGAPVLSKEMNKDRGRVFDFSRVQYEVAPDMSESSSRRLAGKKKLMKSRETTKTLRRVVEEMKVI</sequence>
<dbReference type="RefSeq" id="XP_018463321.1">
    <property type="nucleotide sequence ID" value="XM_018607819.1"/>
</dbReference>
<reference evidence="3" key="2">
    <citation type="submission" date="2025-08" db="UniProtKB">
        <authorList>
            <consortium name="RefSeq"/>
        </authorList>
    </citation>
    <scope>IDENTIFICATION</scope>
    <source>
        <tissue evidence="3">Leaf</tissue>
    </source>
</reference>
<evidence type="ECO:0000313" key="2">
    <source>
        <dbReference type="Proteomes" id="UP000504610"/>
    </source>
</evidence>
<name>A0A6J0LVC4_RAPSA</name>
<reference evidence="2" key="1">
    <citation type="journal article" date="2019" name="Database">
        <title>The radish genome database (RadishGD): an integrated information resource for radish genomics.</title>
        <authorList>
            <person name="Yu H.J."/>
            <person name="Baek S."/>
            <person name="Lee Y.J."/>
            <person name="Cho A."/>
            <person name="Mun J.H."/>
        </authorList>
    </citation>
    <scope>NUCLEOTIDE SEQUENCE [LARGE SCALE GENOMIC DNA]</scope>
    <source>
        <strain evidence="2">cv. WK10039</strain>
    </source>
</reference>
<keyword evidence="2" id="KW-1185">Reference proteome</keyword>
<dbReference type="PANTHER" id="PTHR31286:SF178">
    <property type="entry name" value="DUF4283 DOMAIN-CONTAINING PROTEIN"/>
    <property type="match status" value="1"/>
</dbReference>
<feature type="domain" description="DUF4283" evidence="1">
    <location>
        <begin position="35"/>
        <end position="112"/>
    </location>
</feature>
<evidence type="ECO:0000259" key="1">
    <source>
        <dbReference type="Pfam" id="PF14111"/>
    </source>
</evidence>
<protein>
    <submittedName>
        <fullName evidence="3">Uncharacterized protein LOC108834482</fullName>
    </submittedName>
</protein>
<evidence type="ECO:0000313" key="3">
    <source>
        <dbReference type="RefSeq" id="XP_018463321.1"/>
    </source>
</evidence>